<comment type="caution">
    <text evidence="1">The sequence shown here is derived from an EMBL/GenBank/DDBJ whole genome shotgun (WGS) entry which is preliminary data.</text>
</comment>
<dbReference type="Proteomes" id="UP001260959">
    <property type="component" value="Unassembled WGS sequence"/>
</dbReference>
<gene>
    <name evidence="1" type="ORF">REB14_08600</name>
</gene>
<accession>A0ABU1E363</accession>
<sequence length="264" mass="30779">MNVIFQQIDADHRSYHGISLDENECREHLKTSVKDNLLDREEWHDSLARLRALQEETGFAANADLIADIQSLLDEQIELKQFRIGEAYAEIMLEQEFVCRFHWNENRDARNPKGNKTGADLVGFTEIDGQVVFLFGEVKTSSETANRPPQVMTYADGIEKQLSELYSNRNKRFILISYLKNKMRHYPDGHPFKIDFDASERSYYSGLSNFQLYGVLVRDIESDIRDVSISYDRLKNHILEPNGIKLLALYLPIRKEEWETIIKE</sequence>
<reference evidence="1 2" key="1">
    <citation type="submission" date="2023-08" db="EMBL/GenBank/DDBJ databases">
        <authorList>
            <person name="Maltman C."/>
        </authorList>
    </citation>
    <scope>NUCLEOTIDE SEQUENCE [LARGE SCALE GENOMIC DNA]</scope>
    <source>
        <strain evidence="1 2">ES2</strain>
    </source>
</reference>
<name>A0ABU1E363_9FLAO</name>
<evidence type="ECO:0000313" key="1">
    <source>
        <dbReference type="EMBL" id="MDR4952229.1"/>
    </source>
</evidence>
<dbReference type="RefSeq" id="WP_309521970.1">
    <property type="nucleotide sequence ID" value="NZ_JAVIXS010000006.1"/>
</dbReference>
<evidence type="ECO:0008006" key="3">
    <source>
        <dbReference type="Google" id="ProtNLM"/>
    </source>
</evidence>
<keyword evidence="2" id="KW-1185">Reference proteome</keyword>
<proteinExistence type="predicted"/>
<dbReference type="EMBL" id="JAVIXS010000006">
    <property type="protein sequence ID" value="MDR4952229.1"/>
    <property type="molecule type" value="Genomic_DNA"/>
</dbReference>
<evidence type="ECO:0000313" key="2">
    <source>
        <dbReference type="Proteomes" id="UP001260959"/>
    </source>
</evidence>
<protein>
    <recommendedName>
        <fullName evidence="3">DUF1837 domain-containing protein</fullName>
    </recommendedName>
</protein>
<organism evidence="1 2">
    <name type="scientific">Chryseobacterium metallicongregator</name>
    <dbReference type="NCBI Taxonomy" id="3073042"/>
    <lineage>
        <taxon>Bacteria</taxon>
        <taxon>Pseudomonadati</taxon>
        <taxon>Bacteroidota</taxon>
        <taxon>Flavobacteriia</taxon>
        <taxon>Flavobacteriales</taxon>
        <taxon>Weeksellaceae</taxon>
        <taxon>Chryseobacterium group</taxon>
        <taxon>Chryseobacterium</taxon>
    </lineage>
</organism>